<evidence type="ECO:0000313" key="1">
    <source>
        <dbReference type="EMBL" id="KAH0210674.1"/>
    </source>
</evidence>
<dbReference type="Proteomes" id="UP000767238">
    <property type="component" value="Unassembled WGS sequence"/>
</dbReference>
<comment type="caution">
    <text evidence="1">The sequence shown here is derived from an EMBL/GenBank/DDBJ whole genome shotgun (WGS) entry which is preliminary data.</text>
</comment>
<dbReference type="EMBL" id="JAHFYH010000159">
    <property type="protein sequence ID" value="KAH0210674.1"/>
    <property type="molecule type" value="Genomic_DNA"/>
</dbReference>
<protein>
    <submittedName>
        <fullName evidence="1">Uncharacterized protein</fullName>
    </submittedName>
</protein>
<feature type="non-terminal residue" evidence="1">
    <location>
        <position position="104"/>
    </location>
</feature>
<evidence type="ECO:0000313" key="2">
    <source>
        <dbReference type="Proteomes" id="UP000767238"/>
    </source>
</evidence>
<name>A0A9P8G766_AURME</name>
<proteinExistence type="predicted"/>
<organism evidence="1 2">
    <name type="scientific">Aureobasidium melanogenum</name>
    <name type="common">Aureobasidium pullulans var. melanogenum</name>
    <dbReference type="NCBI Taxonomy" id="46634"/>
    <lineage>
        <taxon>Eukaryota</taxon>
        <taxon>Fungi</taxon>
        <taxon>Dikarya</taxon>
        <taxon>Ascomycota</taxon>
        <taxon>Pezizomycotina</taxon>
        <taxon>Dothideomycetes</taxon>
        <taxon>Dothideomycetidae</taxon>
        <taxon>Dothideales</taxon>
        <taxon>Saccotheciaceae</taxon>
        <taxon>Aureobasidium</taxon>
    </lineage>
</organism>
<sequence>MLFFALSGATSVESTSEKDVVHLKLWANESARLSNYRHQLPESIASCVLDNILQAVMAKSNTPSSFTKLPTQPRIVKTTIWFKTEIRPRTENIKLLFSLLQQPA</sequence>
<gene>
    <name evidence="1" type="ORF">KCV03_g9966</name>
</gene>
<dbReference type="AlphaFoldDB" id="A0A9P8G766"/>
<accession>A0A9P8G766</accession>
<reference evidence="1" key="1">
    <citation type="journal article" date="2021" name="J Fungi (Basel)">
        <title>Virulence traits and population genomics of the black yeast Aureobasidium melanogenum.</title>
        <authorList>
            <person name="Cernosa A."/>
            <person name="Sun X."/>
            <person name="Gostincar C."/>
            <person name="Fang C."/>
            <person name="Gunde-Cimerman N."/>
            <person name="Song Z."/>
        </authorList>
    </citation>
    <scope>NUCLEOTIDE SEQUENCE</scope>
    <source>
        <strain evidence="1">EXF-8016</strain>
    </source>
</reference>
<reference evidence="1" key="2">
    <citation type="submission" date="2021-08" db="EMBL/GenBank/DDBJ databases">
        <authorList>
            <person name="Gostincar C."/>
            <person name="Sun X."/>
            <person name="Song Z."/>
            <person name="Gunde-Cimerman N."/>
        </authorList>
    </citation>
    <scope>NUCLEOTIDE SEQUENCE</scope>
    <source>
        <strain evidence="1">EXF-8016</strain>
    </source>
</reference>